<reference evidence="3" key="1">
    <citation type="journal article" date="2015" name="Nat. Genet.">
        <title>The genome and transcriptome of the zoonotic hookworm Ancylostoma ceylanicum identify infection-specific gene families.</title>
        <authorList>
            <person name="Schwarz E.M."/>
            <person name="Hu Y."/>
            <person name="Antoshechkin I."/>
            <person name="Miller M.M."/>
            <person name="Sternberg P.W."/>
            <person name="Aroian R.V."/>
        </authorList>
    </citation>
    <scope>NUCLEOTIDE SEQUENCE</scope>
    <source>
        <strain evidence="3">HY135</strain>
    </source>
</reference>
<evidence type="ECO:0000256" key="1">
    <source>
        <dbReference type="SAM" id="MobiDB-lite"/>
    </source>
</evidence>
<proteinExistence type="predicted"/>
<organism evidence="2 3">
    <name type="scientific">Ancylostoma ceylanicum</name>
    <dbReference type="NCBI Taxonomy" id="53326"/>
    <lineage>
        <taxon>Eukaryota</taxon>
        <taxon>Metazoa</taxon>
        <taxon>Ecdysozoa</taxon>
        <taxon>Nematoda</taxon>
        <taxon>Chromadorea</taxon>
        <taxon>Rhabditida</taxon>
        <taxon>Rhabditina</taxon>
        <taxon>Rhabditomorpha</taxon>
        <taxon>Strongyloidea</taxon>
        <taxon>Ancylostomatidae</taxon>
        <taxon>Ancylostomatinae</taxon>
        <taxon>Ancylostoma</taxon>
    </lineage>
</organism>
<accession>A0A016UA24</accession>
<feature type="region of interest" description="Disordered" evidence="1">
    <location>
        <begin position="1"/>
        <end position="27"/>
    </location>
</feature>
<keyword evidence="3" id="KW-1185">Reference proteome</keyword>
<dbReference type="EMBL" id="JARK01001384">
    <property type="protein sequence ID" value="EYC12000.1"/>
    <property type="molecule type" value="Genomic_DNA"/>
</dbReference>
<dbReference type="AlphaFoldDB" id="A0A016UA24"/>
<gene>
    <name evidence="2" type="primary">Acey_s0048.g1556</name>
    <name evidence="2" type="ORF">Y032_0048g1556</name>
</gene>
<evidence type="ECO:0000313" key="2">
    <source>
        <dbReference type="EMBL" id="EYC12000.1"/>
    </source>
</evidence>
<name>A0A016UA24_9BILA</name>
<comment type="caution">
    <text evidence="2">The sequence shown here is derived from an EMBL/GenBank/DDBJ whole genome shotgun (WGS) entry which is preliminary data.</text>
</comment>
<dbReference type="Proteomes" id="UP000024635">
    <property type="component" value="Unassembled WGS sequence"/>
</dbReference>
<sequence length="84" mass="9511">MGNKDPQVQDNHNDDDHWPGTQPECNTRKTMQIEKSHNMAEKKGVITITGCKCAVRSILANIEHNIQGYIYTAKTIAIPKRHII</sequence>
<protein>
    <submittedName>
        <fullName evidence="2">Uncharacterized protein</fullName>
    </submittedName>
</protein>
<evidence type="ECO:0000313" key="3">
    <source>
        <dbReference type="Proteomes" id="UP000024635"/>
    </source>
</evidence>
<feature type="compositionally biased region" description="Polar residues" evidence="1">
    <location>
        <begin position="1"/>
        <end position="10"/>
    </location>
</feature>